<evidence type="ECO:0000256" key="5">
    <source>
        <dbReference type="ARBA" id="ARBA00033164"/>
    </source>
</evidence>
<dbReference type="Proteomes" id="UP000255103">
    <property type="component" value="Unassembled WGS sequence"/>
</dbReference>
<accession>A0A377JR26</accession>
<dbReference type="SUPFAM" id="SSF55120">
    <property type="entry name" value="Pseudouridine synthase"/>
    <property type="match status" value="1"/>
</dbReference>
<dbReference type="PROSITE" id="PS50889">
    <property type="entry name" value="S4"/>
    <property type="match status" value="1"/>
</dbReference>
<dbReference type="CDD" id="cd02869">
    <property type="entry name" value="PseudoU_synth_RluA_like"/>
    <property type="match status" value="1"/>
</dbReference>
<name>A0A377JR26_9HELI</name>
<evidence type="ECO:0000259" key="7">
    <source>
        <dbReference type="SMART" id="SM00363"/>
    </source>
</evidence>
<evidence type="ECO:0000256" key="3">
    <source>
        <dbReference type="ARBA" id="ARBA00023235"/>
    </source>
</evidence>
<dbReference type="Pfam" id="PF00849">
    <property type="entry name" value="PseudoU_synth_2"/>
    <property type="match status" value="1"/>
</dbReference>
<dbReference type="InterPro" id="IPR050188">
    <property type="entry name" value="RluA_PseudoU_synthase"/>
</dbReference>
<sequence length="364" mass="41795">MRESQIQKLQTQEFIVTELDLNNGKLRLDSFLTLKLQMSKNQIQQLIQANNITLNALPCVKNGTLLKLNDEIHITFPKLDSLDSNTQDISPSLQNLYKNLSIDILYEDDDMLIINKPPHLVIHDAPSVKDLTLTQWLKLHAHTLHTLSGRERYGIIHRLDKQTSGVLCIAKSLLAYEMLPAQLKSRQMGRYYLAIIDTPLKQNLQVQCFMGRCPTNRLKMSKIHIDENENPPKGVRDSKSSFVKLATSNDGSLELIAIKLHTGRTHQIRTHLESLSRHILGDSLYGYKSSAKSFFYEGRILLHAYILYLTHPKNKQNYTFKAPILLDMLEFIQNHFTKELPNGCKDVMELLEIDNITRAFECFS</sequence>
<dbReference type="GO" id="GO:0000455">
    <property type="term" value="P:enzyme-directed rRNA pseudouridine synthesis"/>
    <property type="evidence" value="ECO:0007669"/>
    <property type="project" value="UniProtKB-ARBA"/>
</dbReference>
<dbReference type="Gene3D" id="3.30.2350.10">
    <property type="entry name" value="Pseudouridine synthase"/>
    <property type="match status" value="1"/>
</dbReference>
<dbReference type="GO" id="GO:0003723">
    <property type="term" value="F:RNA binding"/>
    <property type="evidence" value="ECO:0007669"/>
    <property type="project" value="UniProtKB-KW"/>
</dbReference>
<dbReference type="SUPFAM" id="SSF55174">
    <property type="entry name" value="Alpha-L RNA-binding motif"/>
    <property type="match status" value="1"/>
</dbReference>
<evidence type="ECO:0000256" key="2">
    <source>
        <dbReference type="ARBA" id="ARBA00010876"/>
    </source>
</evidence>
<dbReference type="CDD" id="cd00165">
    <property type="entry name" value="S4"/>
    <property type="match status" value="1"/>
</dbReference>
<dbReference type="InterPro" id="IPR036986">
    <property type="entry name" value="S4_RNA-bd_sf"/>
</dbReference>
<keyword evidence="3 8" id="KW-0413">Isomerase</keyword>
<evidence type="ECO:0000313" key="9">
    <source>
        <dbReference type="Proteomes" id="UP000255103"/>
    </source>
</evidence>
<dbReference type="AlphaFoldDB" id="A0A377JR26"/>
<dbReference type="InterPro" id="IPR002942">
    <property type="entry name" value="S4_RNA-bd"/>
</dbReference>
<dbReference type="PANTHER" id="PTHR21600">
    <property type="entry name" value="MITOCHONDRIAL RNA PSEUDOURIDINE SYNTHASE"/>
    <property type="match status" value="1"/>
</dbReference>
<dbReference type="SMART" id="SM00363">
    <property type="entry name" value="S4"/>
    <property type="match status" value="1"/>
</dbReference>
<evidence type="ECO:0000313" key="8">
    <source>
        <dbReference type="EMBL" id="STP10431.1"/>
    </source>
</evidence>
<reference evidence="8 9" key="1">
    <citation type="submission" date="2018-06" db="EMBL/GenBank/DDBJ databases">
        <authorList>
            <consortium name="Pathogen Informatics"/>
            <person name="Doyle S."/>
        </authorList>
    </citation>
    <scope>NUCLEOTIDE SEQUENCE [LARGE SCALE GENOMIC DNA]</scope>
    <source>
        <strain evidence="8 9">NCTC12219</strain>
    </source>
</reference>
<protein>
    <recommendedName>
        <fullName evidence="4">RNA pseudouridylate synthase</fullName>
    </recommendedName>
    <alternativeName>
        <fullName evidence="5">RNA-uridine isomerase</fullName>
    </alternativeName>
</protein>
<organism evidence="8 9">
    <name type="scientific">Helicobacter cinaedi</name>
    <dbReference type="NCBI Taxonomy" id="213"/>
    <lineage>
        <taxon>Bacteria</taxon>
        <taxon>Pseudomonadati</taxon>
        <taxon>Campylobacterota</taxon>
        <taxon>Epsilonproteobacteria</taxon>
        <taxon>Campylobacterales</taxon>
        <taxon>Helicobacteraceae</taxon>
        <taxon>Helicobacter</taxon>
    </lineage>
</organism>
<comment type="catalytic activity">
    <reaction evidence="1">
        <text>a uridine in RNA = a pseudouridine in RNA</text>
        <dbReference type="Rhea" id="RHEA:48348"/>
        <dbReference type="Rhea" id="RHEA-COMP:12068"/>
        <dbReference type="Rhea" id="RHEA-COMP:12069"/>
        <dbReference type="ChEBI" id="CHEBI:65314"/>
        <dbReference type="ChEBI" id="CHEBI:65315"/>
    </reaction>
</comment>
<dbReference type="InterPro" id="IPR006145">
    <property type="entry name" value="PsdUridine_synth_RsuA/RluA"/>
</dbReference>
<comment type="similarity">
    <text evidence="2">Belongs to the pseudouridine synthase RluA family.</text>
</comment>
<feature type="domain" description="RNA-binding S4" evidence="7">
    <location>
        <begin position="26"/>
        <end position="83"/>
    </location>
</feature>
<keyword evidence="6" id="KW-0694">RNA-binding</keyword>
<gene>
    <name evidence="8" type="primary">rluD_1</name>
    <name evidence="8" type="ORF">NCTC12219_00290</name>
</gene>
<proteinExistence type="inferred from homology"/>
<evidence type="ECO:0000256" key="6">
    <source>
        <dbReference type="PROSITE-ProRule" id="PRU00182"/>
    </source>
</evidence>
<dbReference type="GO" id="GO:0120159">
    <property type="term" value="F:rRNA pseudouridine synthase activity"/>
    <property type="evidence" value="ECO:0007669"/>
    <property type="project" value="UniProtKB-ARBA"/>
</dbReference>
<dbReference type="InterPro" id="IPR020103">
    <property type="entry name" value="PsdUridine_synth_cat_dom_sf"/>
</dbReference>
<dbReference type="RefSeq" id="WP_115721303.1">
    <property type="nucleotide sequence ID" value="NZ_UGHX01000001.1"/>
</dbReference>
<evidence type="ECO:0000256" key="4">
    <source>
        <dbReference type="ARBA" id="ARBA00031870"/>
    </source>
</evidence>
<dbReference type="Gene3D" id="3.10.290.10">
    <property type="entry name" value="RNA-binding S4 domain"/>
    <property type="match status" value="1"/>
</dbReference>
<dbReference type="EMBL" id="UGHX01000001">
    <property type="protein sequence ID" value="STP10431.1"/>
    <property type="molecule type" value="Genomic_DNA"/>
</dbReference>
<dbReference type="PANTHER" id="PTHR21600:SF44">
    <property type="entry name" value="RIBOSOMAL LARGE SUBUNIT PSEUDOURIDINE SYNTHASE D"/>
    <property type="match status" value="1"/>
</dbReference>
<evidence type="ECO:0000256" key="1">
    <source>
        <dbReference type="ARBA" id="ARBA00000073"/>
    </source>
</evidence>